<dbReference type="SUPFAM" id="SSF52025">
    <property type="entry name" value="PA domain"/>
    <property type="match status" value="1"/>
</dbReference>
<dbReference type="Pfam" id="PF04389">
    <property type="entry name" value="Peptidase_M28"/>
    <property type="match status" value="1"/>
</dbReference>
<evidence type="ECO:0000313" key="13">
    <source>
        <dbReference type="Proteomes" id="UP001375240"/>
    </source>
</evidence>
<evidence type="ECO:0000256" key="2">
    <source>
        <dbReference type="ARBA" id="ARBA00005957"/>
    </source>
</evidence>
<dbReference type="Proteomes" id="UP001375240">
    <property type="component" value="Unassembled WGS sequence"/>
</dbReference>
<accession>A0AAV9V4S0</accession>
<dbReference type="FunFam" id="3.40.630.10:FF:000054">
    <property type="entry name" value="Peptide hydrolase"/>
    <property type="match status" value="1"/>
</dbReference>
<sequence length="514" mass="55774">MYVKFSLSPAALLLAGTTTTLASPYIPQQQPLDNPLHRHANKPPVTPAALAAAMNTTNLLARAQDLYAIAHMSYAEHNHPTRVIGSLGHVGTTKYIQQILATLDGYYTFGEQIFPAVSGTVFESRLVLDRHVIHAHPMSLTPPTAHKQPVFAPLVAVDNQGCDTTDYPTTLYGAIALIKRGHCSFSTKSENAGIAGAVAAVVWNNDDGDLSGTLGTPLPHHIATFGISHDIGKQLLGNLTAGNDIAGSAYIDAVVETIHTRNVVAQTVLGDPQNCVMLGGHSDSVEEGPGINDDGSGSLTLLELAVQLSRFSVRNCVRFAWWSGEEEGLLGSTWYAEHLSPAENLRIRLFMDYDMLASPNFAYQVYNATDEHDPVGSGALRQLYEDTYRALGVNYTFIEFDGRSDYVGFIEAGIPAGGVATGAEGVKTKAEERMFGGWAGGWYDPCYHQLCDDLGNVNETAWGVNARLVAGTVATYARSFEGFPARRVESEDVKAERRESGRRRWKYRGRKLVM</sequence>
<comment type="caution">
    <text evidence="12">The sequence shown here is derived from an EMBL/GenBank/DDBJ whole genome shotgun (WGS) entry which is preliminary data.</text>
</comment>
<evidence type="ECO:0000256" key="1">
    <source>
        <dbReference type="ARBA" id="ARBA00001947"/>
    </source>
</evidence>
<keyword evidence="3" id="KW-0031">Aminopeptidase</keyword>
<keyword evidence="6 9" id="KW-0732">Signal</keyword>
<dbReference type="GO" id="GO:0046872">
    <property type="term" value="F:metal ion binding"/>
    <property type="evidence" value="ECO:0007669"/>
    <property type="project" value="UniProtKB-KW"/>
</dbReference>
<dbReference type="GO" id="GO:0004177">
    <property type="term" value="F:aminopeptidase activity"/>
    <property type="evidence" value="ECO:0007669"/>
    <property type="project" value="UniProtKB-KW"/>
</dbReference>
<evidence type="ECO:0000256" key="3">
    <source>
        <dbReference type="ARBA" id="ARBA00022438"/>
    </source>
</evidence>
<keyword evidence="5 9" id="KW-0479">Metal-binding</keyword>
<name>A0AAV9V4S0_9PEZI</name>
<dbReference type="Gene3D" id="3.40.630.10">
    <property type="entry name" value="Zn peptidases"/>
    <property type="match status" value="1"/>
</dbReference>
<dbReference type="GO" id="GO:0008235">
    <property type="term" value="F:metalloexopeptidase activity"/>
    <property type="evidence" value="ECO:0007669"/>
    <property type="project" value="InterPro"/>
</dbReference>
<dbReference type="InterPro" id="IPR045175">
    <property type="entry name" value="M28_fam"/>
</dbReference>
<protein>
    <recommendedName>
        <fullName evidence="9">Peptide hydrolase</fullName>
        <ecNumber evidence="9">3.4.-.-</ecNumber>
    </recommendedName>
</protein>
<dbReference type="SUPFAM" id="SSF53187">
    <property type="entry name" value="Zn-dependent exopeptidases"/>
    <property type="match status" value="1"/>
</dbReference>
<keyword evidence="4 9" id="KW-0645">Protease</keyword>
<evidence type="ECO:0000256" key="5">
    <source>
        <dbReference type="ARBA" id="ARBA00022723"/>
    </source>
</evidence>
<dbReference type="GO" id="GO:0006508">
    <property type="term" value="P:proteolysis"/>
    <property type="evidence" value="ECO:0007669"/>
    <property type="project" value="UniProtKB-KW"/>
</dbReference>
<proteinExistence type="inferred from homology"/>
<dbReference type="InterPro" id="IPR007484">
    <property type="entry name" value="Peptidase_M28"/>
</dbReference>
<keyword evidence="7 9" id="KW-0378">Hydrolase</keyword>
<dbReference type="InterPro" id="IPR046450">
    <property type="entry name" value="PA_dom_sf"/>
</dbReference>
<evidence type="ECO:0000256" key="9">
    <source>
        <dbReference type="RuleBase" id="RU361240"/>
    </source>
</evidence>
<keyword evidence="8 9" id="KW-0862">Zinc</keyword>
<dbReference type="Gene3D" id="3.50.30.30">
    <property type="match status" value="1"/>
</dbReference>
<feature type="signal peptide" evidence="9">
    <location>
        <begin position="1"/>
        <end position="22"/>
    </location>
</feature>
<evidence type="ECO:0000313" key="12">
    <source>
        <dbReference type="EMBL" id="KAK6354832.1"/>
    </source>
</evidence>
<dbReference type="Pfam" id="PF02225">
    <property type="entry name" value="PA"/>
    <property type="match status" value="1"/>
</dbReference>
<dbReference type="PANTHER" id="PTHR12147">
    <property type="entry name" value="METALLOPEPTIDASE M28 FAMILY MEMBER"/>
    <property type="match status" value="1"/>
</dbReference>
<dbReference type="AlphaFoldDB" id="A0AAV9V4S0"/>
<comment type="cofactor">
    <cofactor evidence="1">
        <name>Zn(2+)</name>
        <dbReference type="ChEBI" id="CHEBI:29105"/>
    </cofactor>
</comment>
<dbReference type="InterPro" id="IPR003137">
    <property type="entry name" value="PA_domain"/>
</dbReference>
<feature type="domain" description="PA" evidence="10">
    <location>
        <begin position="150"/>
        <end position="235"/>
    </location>
</feature>
<evidence type="ECO:0000259" key="10">
    <source>
        <dbReference type="Pfam" id="PF02225"/>
    </source>
</evidence>
<dbReference type="PANTHER" id="PTHR12147:SF17">
    <property type="entry name" value="AMINOPEPTIDASE Y"/>
    <property type="match status" value="1"/>
</dbReference>
<evidence type="ECO:0000256" key="6">
    <source>
        <dbReference type="ARBA" id="ARBA00022729"/>
    </source>
</evidence>
<feature type="chain" id="PRO_5043088344" description="Peptide hydrolase" evidence="9">
    <location>
        <begin position="23"/>
        <end position="514"/>
    </location>
</feature>
<evidence type="ECO:0000256" key="4">
    <source>
        <dbReference type="ARBA" id="ARBA00022670"/>
    </source>
</evidence>
<dbReference type="EMBL" id="JAVHNQ010000002">
    <property type="protein sequence ID" value="KAK6354832.1"/>
    <property type="molecule type" value="Genomic_DNA"/>
</dbReference>
<evidence type="ECO:0000256" key="7">
    <source>
        <dbReference type="ARBA" id="ARBA00022801"/>
    </source>
</evidence>
<keyword evidence="13" id="KW-1185">Reference proteome</keyword>
<dbReference type="EC" id="3.4.-.-" evidence="9"/>
<comment type="similarity">
    <text evidence="2">Belongs to the peptidase M28 family. M28A subfamily.</text>
</comment>
<evidence type="ECO:0000256" key="8">
    <source>
        <dbReference type="ARBA" id="ARBA00022833"/>
    </source>
</evidence>
<organism evidence="12 13">
    <name type="scientific">Orbilia brochopaga</name>
    <dbReference type="NCBI Taxonomy" id="3140254"/>
    <lineage>
        <taxon>Eukaryota</taxon>
        <taxon>Fungi</taxon>
        <taxon>Dikarya</taxon>
        <taxon>Ascomycota</taxon>
        <taxon>Pezizomycotina</taxon>
        <taxon>Orbiliomycetes</taxon>
        <taxon>Orbiliales</taxon>
        <taxon>Orbiliaceae</taxon>
        <taxon>Orbilia</taxon>
    </lineage>
</organism>
<gene>
    <name evidence="12" type="ORF">TWF696_003964</name>
</gene>
<feature type="domain" description="Peptidase M28" evidence="11">
    <location>
        <begin position="262"/>
        <end position="471"/>
    </location>
</feature>
<reference evidence="12 13" key="1">
    <citation type="submission" date="2019-10" db="EMBL/GenBank/DDBJ databases">
        <authorList>
            <person name="Palmer J.M."/>
        </authorList>
    </citation>
    <scope>NUCLEOTIDE SEQUENCE [LARGE SCALE GENOMIC DNA]</scope>
    <source>
        <strain evidence="12 13">TWF696</strain>
    </source>
</reference>
<evidence type="ECO:0000259" key="11">
    <source>
        <dbReference type="Pfam" id="PF04389"/>
    </source>
</evidence>